<dbReference type="Proteomes" id="UP001597419">
    <property type="component" value="Unassembled WGS sequence"/>
</dbReference>
<comment type="caution">
    <text evidence="2">The sequence shown here is derived from an EMBL/GenBank/DDBJ whole genome shotgun (WGS) entry which is preliminary data.</text>
</comment>
<dbReference type="Gene3D" id="3.10.350.10">
    <property type="entry name" value="LysM domain"/>
    <property type="match status" value="1"/>
</dbReference>
<accession>A0ABW5GS27</accession>
<evidence type="ECO:0000313" key="3">
    <source>
        <dbReference type="Proteomes" id="UP001597419"/>
    </source>
</evidence>
<dbReference type="RefSeq" id="WP_345386541.1">
    <property type="nucleotide sequence ID" value="NZ_BAABHG010000001.1"/>
</dbReference>
<evidence type="ECO:0000313" key="2">
    <source>
        <dbReference type="EMBL" id="MFD2463739.1"/>
    </source>
</evidence>
<proteinExistence type="predicted"/>
<protein>
    <submittedName>
        <fullName evidence="2">LysM peptidoglycan-binding domain-containing protein</fullName>
    </submittedName>
</protein>
<dbReference type="SUPFAM" id="SSF54106">
    <property type="entry name" value="LysM domain"/>
    <property type="match status" value="1"/>
</dbReference>
<organism evidence="2 3">
    <name type="scientific">Amycolatopsis samaneae</name>
    <dbReference type="NCBI Taxonomy" id="664691"/>
    <lineage>
        <taxon>Bacteria</taxon>
        <taxon>Bacillati</taxon>
        <taxon>Actinomycetota</taxon>
        <taxon>Actinomycetes</taxon>
        <taxon>Pseudonocardiales</taxon>
        <taxon>Pseudonocardiaceae</taxon>
        <taxon>Amycolatopsis</taxon>
    </lineage>
</organism>
<dbReference type="CDD" id="cd00118">
    <property type="entry name" value="LysM"/>
    <property type="match status" value="1"/>
</dbReference>
<sequence>MTAPAGANLVRAALRIMQPPAKVGAAPGGLIARVGFQFNPNQLTLTKRTEWRRKPSRMADQAAVPEFVGSAPRSLSVEIFLDATAKHDNSVEKNVKKILLACVPTTQSLGKKRPASPWVRFEWGRSTTVSFDGIVKNVSVAYSLFDVDGTPLRARCSLTIDEAGGATPGQNPTSGAIEARRGHRVVAGDTLAQLAWREYGDATAWRVIAEANGLDDPMRLRPGTELLIPASDTEG</sequence>
<keyword evidence="3" id="KW-1185">Reference proteome</keyword>
<dbReference type="PROSITE" id="PS51782">
    <property type="entry name" value="LYSM"/>
    <property type="match status" value="1"/>
</dbReference>
<evidence type="ECO:0000259" key="1">
    <source>
        <dbReference type="PROSITE" id="PS51782"/>
    </source>
</evidence>
<gene>
    <name evidence="2" type="ORF">ACFSYJ_34345</name>
</gene>
<dbReference type="InterPro" id="IPR045361">
    <property type="entry name" value="CIS_tube_prot_N"/>
</dbReference>
<dbReference type="InterPro" id="IPR036779">
    <property type="entry name" value="LysM_dom_sf"/>
</dbReference>
<dbReference type="InterPro" id="IPR018392">
    <property type="entry name" value="LysM"/>
</dbReference>
<name>A0ABW5GS27_9PSEU</name>
<feature type="domain" description="LysM" evidence="1">
    <location>
        <begin position="181"/>
        <end position="228"/>
    </location>
</feature>
<reference evidence="3" key="1">
    <citation type="journal article" date="2019" name="Int. J. Syst. Evol. Microbiol.">
        <title>The Global Catalogue of Microorganisms (GCM) 10K type strain sequencing project: providing services to taxonomists for standard genome sequencing and annotation.</title>
        <authorList>
            <consortium name="The Broad Institute Genomics Platform"/>
            <consortium name="The Broad Institute Genome Sequencing Center for Infectious Disease"/>
            <person name="Wu L."/>
            <person name="Ma J."/>
        </authorList>
    </citation>
    <scope>NUCLEOTIDE SEQUENCE [LARGE SCALE GENOMIC DNA]</scope>
    <source>
        <strain evidence="3">CGMCC 4.7643</strain>
    </source>
</reference>
<dbReference type="EMBL" id="JBHUKU010000022">
    <property type="protein sequence ID" value="MFD2463739.1"/>
    <property type="molecule type" value="Genomic_DNA"/>
</dbReference>
<dbReference type="Pfam" id="PF01476">
    <property type="entry name" value="LysM"/>
    <property type="match status" value="1"/>
</dbReference>
<dbReference type="Pfam" id="PF19266">
    <property type="entry name" value="CIS_tube"/>
    <property type="match status" value="1"/>
</dbReference>